<dbReference type="AlphaFoldDB" id="A0A9W7AHA1"/>
<proteinExistence type="predicted"/>
<reference evidence="2" key="1">
    <citation type="submission" date="2022-07" db="EMBL/GenBank/DDBJ databases">
        <title>Genome analysis of Parmales, a sister group of diatoms, reveals the evolutionary specialization of diatoms from phago-mixotrophs to photoautotrophs.</title>
        <authorList>
            <person name="Ban H."/>
            <person name="Sato S."/>
            <person name="Yoshikawa S."/>
            <person name="Kazumasa Y."/>
            <person name="Nakamura Y."/>
            <person name="Ichinomiya M."/>
            <person name="Saitoh K."/>
            <person name="Sato N."/>
            <person name="Blanc-Mathieu R."/>
            <person name="Endo H."/>
            <person name="Kuwata A."/>
            <person name="Ogata H."/>
        </authorList>
    </citation>
    <scope>NUCLEOTIDE SEQUENCE</scope>
</reference>
<protein>
    <submittedName>
        <fullName evidence="2">Uncharacterized protein</fullName>
    </submittedName>
</protein>
<comment type="caution">
    <text evidence="2">The sequence shown here is derived from an EMBL/GenBank/DDBJ whole genome shotgun (WGS) entry which is preliminary data.</text>
</comment>
<evidence type="ECO:0000313" key="3">
    <source>
        <dbReference type="Proteomes" id="UP001165082"/>
    </source>
</evidence>
<name>A0A9W7AHA1_9STRA</name>
<dbReference type="Proteomes" id="UP001165082">
    <property type="component" value="Unassembled WGS sequence"/>
</dbReference>
<sequence length="90" mass="10357">MAHNRDEFISRPTTPLLHTKLSTFKTSLHRPKPSTIKAYRNSKANPTPENMYGREDGTHRVDWCESDDIVVGARDEKEKGRHMAPNAWKP</sequence>
<feature type="region of interest" description="Disordered" evidence="1">
    <location>
        <begin position="25"/>
        <end position="58"/>
    </location>
</feature>
<dbReference type="EMBL" id="BRXZ01002775">
    <property type="protein sequence ID" value="GMH69915.1"/>
    <property type="molecule type" value="Genomic_DNA"/>
</dbReference>
<organism evidence="2 3">
    <name type="scientific">Triparma retinervis</name>
    <dbReference type="NCBI Taxonomy" id="2557542"/>
    <lineage>
        <taxon>Eukaryota</taxon>
        <taxon>Sar</taxon>
        <taxon>Stramenopiles</taxon>
        <taxon>Ochrophyta</taxon>
        <taxon>Bolidophyceae</taxon>
        <taxon>Parmales</taxon>
        <taxon>Triparmaceae</taxon>
        <taxon>Triparma</taxon>
    </lineage>
</organism>
<evidence type="ECO:0000256" key="1">
    <source>
        <dbReference type="SAM" id="MobiDB-lite"/>
    </source>
</evidence>
<gene>
    <name evidence="2" type="ORF">TrRE_jg8259</name>
</gene>
<evidence type="ECO:0000313" key="2">
    <source>
        <dbReference type="EMBL" id="GMH69915.1"/>
    </source>
</evidence>
<keyword evidence="3" id="KW-1185">Reference proteome</keyword>
<accession>A0A9W7AHA1</accession>